<keyword evidence="2 6" id="KW-0396">Initiation factor</keyword>
<dbReference type="FunFam" id="3.30.110.10:FF:000001">
    <property type="entry name" value="Translation initiation factor IF-3"/>
    <property type="match status" value="1"/>
</dbReference>
<dbReference type="EMBL" id="CAADRM010000144">
    <property type="protein sequence ID" value="VFU18113.1"/>
    <property type="molecule type" value="Genomic_DNA"/>
</dbReference>
<dbReference type="Gene3D" id="3.10.20.80">
    <property type="entry name" value="Translation initiation factor 3 (IF-3), N-terminal domain"/>
    <property type="match status" value="1"/>
</dbReference>
<evidence type="ECO:0000256" key="3">
    <source>
        <dbReference type="ARBA" id="ARBA00022917"/>
    </source>
</evidence>
<feature type="domain" description="Translation initiation factor 3 C-terminal" evidence="4">
    <location>
        <begin position="55"/>
        <end position="140"/>
    </location>
</feature>
<dbReference type="NCBIfam" id="TIGR00168">
    <property type="entry name" value="infC"/>
    <property type="match status" value="1"/>
</dbReference>
<reference evidence="6" key="1">
    <citation type="submission" date="2019-03" db="EMBL/GenBank/DDBJ databases">
        <authorList>
            <person name="Hao L."/>
        </authorList>
    </citation>
    <scope>NUCLEOTIDE SEQUENCE</scope>
</reference>
<protein>
    <submittedName>
        <fullName evidence="6">Translation initiation factor IF-3</fullName>
    </submittedName>
</protein>
<dbReference type="Pfam" id="PF00707">
    <property type="entry name" value="IF3_C"/>
    <property type="match status" value="1"/>
</dbReference>
<dbReference type="GO" id="GO:0005829">
    <property type="term" value="C:cytosol"/>
    <property type="evidence" value="ECO:0007669"/>
    <property type="project" value="TreeGrafter"/>
</dbReference>
<evidence type="ECO:0000256" key="1">
    <source>
        <dbReference type="ARBA" id="ARBA00005439"/>
    </source>
</evidence>
<dbReference type="InterPro" id="IPR019815">
    <property type="entry name" value="Translation_initiation_fac_3_C"/>
</dbReference>
<gene>
    <name evidence="6" type="primary">infC</name>
    <name evidence="6" type="ORF">SCFA_770011</name>
</gene>
<evidence type="ECO:0000259" key="4">
    <source>
        <dbReference type="Pfam" id="PF00707"/>
    </source>
</evidence>
<evidence type="ECO:0000313" key="6">
    <source>
        <dbReference type="EMBL" id="VFU18113.1"/>
    </source>
</evidence>
<comment type="similarity">
    <text evidence="1">Belongs to the IF-3 family.</text>
</comment>
<dbReference type="GO" id="GO:0003743">
    <property type="term" value="F:translation initiation factor activity"/>
    <property type="evidence" value="ECO:0007669"/>
    <property type="project" value="UniProtKB-KW"/>
</dbReference>
<dbReference type="GO" id="GO:0043022">
    <property type="term" value="F:ribosome binding"/>
    <property type="evidence" value="ECO:0007669"/>
    <property type="project" value="TreeGrafter"/>
</dbReference>
<organism evidence="6">
    <name type="scientific">anaerobic digester metagenome</name>
    <dbReference type="NCBI Taxonomy" id="1263854"/>
    <lineage>
        <taxon>unclassified sequences</taxon>
        <taxon>metagenomes</taxon>
        <taxon>ecological metagenomes</taxon>
    </lineage>
</organism>
<dbReference type="InterPro" id="IPR001288">
    <property type="entry name" value="Translation_initiation_fac_3"/>
</dbReference>
<dbReference type="Gene3D" id="3.30.110.10">
    <property type="entry name" value="Translation initiation factor 3 (IF-3), C-terminal domain"/>
    <property type="match status" value="1"/>
</dbReference>
<evidence type="ECO:0000256" key="2">
    <source>
        <dbReference type="ARBA" id="ARBA00022540"/>
    </source>
</evidence>
<dbReference type="PANTHER" id="PTHR10938:SF0">
    <property type="entry name" value="TRANSLATION INITIATION FACTOR IF-3, MITOCHONDRIAL"/>
    <property type="match status" value="1"/>
</dbReference>
<dbReference type="Pfam" id="PF05198">
    <property type="entry name" value="IF3_N"/>
    <property type="match status" value="1"/>
</dbReference>
<dbReference type="SUPFAM" id="SSF54364">
    <property type="entry name" value="Translation initiation factor IF3, N-terminal domain"/>
    <property type="match status" value="1"/>
</dbReference>
<evidence type="ECO:0000259" key="5">
    <source>
        <dbReference type="Pfam" id="PF05198"/>
    </source>
</evidence>
<accession>A0A485M477</accession>
<proteinExistence type="inferred from homology"/>
<feature type="domain" description="Translation initiation factor 3 N-terminal" evidence="5">
    <location>
        <begin position="2"/>
        <end position="47"/>
    </location>
</feature>
<dbReference type="SUPFAM" id="SSF55200">
    <property type="entry name" value="Translation initiation factor IF3, C-terminal domain"/>
    <property type="match status" value="1"/>
</dbReference>
<name>A0A485M477_9ZZZZ</name>
<dbReference type="InterPro" id="IPR036787">
    <property type="entry name" value="T_IF-3_N_sf"/>
</dbReference>
<dbReference type="GO" id="GO:0032790">
    <property type="term" value="P:ribosome disassembly"/>
    <property type="evidence" value="ECO:0007669"/>
    <property type="project" value="TreeGrafter"/>
</dbReference>
<keyword evidence="3" id="KW-0648">Protein biosynthesis</keyword>
<dbReference type="InterPro" id="IPR019814">
    <property type="entry name" value="Translation_initiation_fac_3_N"/>
</dbReference>
<dbReference type="GO" id="GO:0016020">
    <property type="term" value="C:membrane"/>
    <property type="evidence" value="ECO:0007669"/>
    <property type="project" value="TreeGrafter"/>
</dbReference>
<dbReference type="InterPro" id="IPR036788">
    <property type="entry name" value="T_IF-3_C_sf"/>
</dbReference>
<sequence length="141" mass="16408">MTVPVAIERARDYGMDLVEVAPTANPPVCRIMEYGKYKYEKSKREHAARKKQTVVVIKEIKFRPKTDEHDYQFKLKHIERFLKAKNKVKVVIRFRGREIIHMDKGMQMLNRVCSDLEELAAVESGPKSEGRTMVMMLAPKT</sequence>
<dbReference type="AlphaFoldDB" id="A0A485M477"/>
<dbReference type="PANTHER" id="PTHR10938">
    <property type="entry name" value="TRANSLATION INITIATION FACTOR IF-3"/>
    <property type="match status" value="1"/>
</dbReference>